<reference evidence="2 3" key="1">
    <citation type="submission" date="2015-09" db="EMBL/GenBank/DDBJ databases">
        <title>Complete genome sequence of Defluviimonas alba cai42t isolated from an oilfield in Xinjiang.</title>
        <authorList>
            <person name="Geng S."/>
            <person name="Pan X."/>
            <person name="Wu X."/>
        </authorList>
    </citation>
    <scope>NUCLEOTIDE SEQUENCE [LARGE SCALE GENOMIC DNA]</scope>
    <source>
        <strain evidence="3">cai42</strain>
    </source>
</reference>
<dbReference type="Proteomes" id="UP000076128">
    <property type="component" value="Chromosome"/>
</dbReference>
<dbReference type="STRING" id="1335048.AKL17_3546"/>
<protein>
    <submittedName>
        <fullName evidence="2">AlgR/AgrA/LytR family transcriptional regulator</fullName>
    </submittedName>
</protein>
<evidence type="ECO:0000313" key="3">
    <source>
        <dbReference type="Proteomes" id="UP000076128"/>
    </source>
</evidence>
<evidence type="ECO:0000313" key="2">
    <source>
        <dbReference type="EMBL" id="AMY70770.1"/>
    </source>
</evidence>
<organism evidence="2 3">
    <name type="scientific">Frigidibacter mobilis</name>
    <dbReference type="NCBI Taxonomy" id="1335048"/>
    <lineage>
        <taxon>Bacteria</taxon>
        <taxon>Pseudomonadati</taxon>
        <taxon>Pseudomonadota</taxon>
        <taxon>Alphaproteobacteria</taxon>
        <taxon>Rhodobacterales</taxon>
        <taxon>Paracoccaceae</taxon>
        <taxon>Frigidibacter</taxon>
    </lineage>
</organism>
<feature type="transmembrane region" description="Helical" evidence="1">
    <location>
        <begin position="51"/>
        <end position="72"/>
    </location>
</feature>
<proteinExistence type="predicted"/>
<feature type="transmembrane region" description="Helical" evidence="1">
    <location>
        <begin position="21"/>
        <end position="45"/>
    </location>
</feature>
<keyword evidence="3" id="KW-1185">Reference proteome</keyword>
<keyword evidence="1" id="KW-0812">Transmembrane</keyword>
<feature type="transmembrane region" description="Helical" evidence="1">
    <location>
        <begin position="116"/>
        <end position="134"/>
    </location>
</feature>
<evidence type="ECO:0000256" key="1">
    <source>
        <dbReference type="SAM" id="Phobius"/>
    </source>
</evidence>
<accession>A0A159Z822</accession>
<gene>
    <name evidence="2" type="ORF">AKL17_3546</name>
</gene>
<sequence>MVLRLATPLFDTWKRVVLAPAALVTWLVLSILTTLAGPFGSYAAFSLAVRAIYWPVLIGLGVLLGSAVRVLVETRMSTRGLWPGTLLIAVVNAVLFTPLLYTITQWLGEPGSRLPTAAEMAFFVFASSLGVGAMRNVMAAPATDTAPPSARVSPCPPHAAEVLPRLVHRLPEERRAPLLRLSVRDHYVVIHTALGTDTLLMRFADAMAETARSTGCRSIARIGSPPRKWQRSCGGAGARCC</sequence>
<feature type="transmembrane region" description="Helical" evidence="1">
    <location>
        <begin position="84"/>
        <end position="104"/>
    </location>
</feature>
<keyword evidence="1" id="KW-1133">Transmembrane helix</keyword>
<dbReference type="EMBL" id="CP012661">
    <property type="protein sequence ID" value="AMY70770.1"/>
    <property type="molecule type" value="Genomic_DNA"/>
</dbReference>
<dbReference type="AlphaFoldDB" id="A0A159Z822"/>
<name>A0A159Z822_9RHOB</name>
<dbReference type="KEGG" id="daa:AKL17_3546"/>
<keyword evidence="1" id="KW-0472">Membrane</keyword>